<dbReference type="SMART" id="SM00220">
    <property type="entry name" value="S_TKc"/>
    <property type="match status" value="1"/>
</dbReference>
<proteinExistence type="predicted"/>
<protein>
    <recommendedName>
        <fullName evidence="1">non-specific serine/threonine protein kinase</fullName>
        <ecNumber evidence="1">2.7.11.1</ecNumber>
    </recommendedName>
</protein>
<reference evidence="11" key="1">
    <citation type="submission" date="2021-06" db="EMBL/GenBank/DDBJ databases">
        <authorList>
            <person name="Kallberg Y."/>
            <person name="Tangrot J."/>
            <person name="Rosling A."/>
        </authorList>
    </citation>
    <scope>NUCLEOTIDE SEQUENCE</scope>
    <source>
        <strain evidence="11">IN212</strain>
    </source>
</reference>
<feature type="coiled-coil region" evidence="9">
    <location>
        <begin position="49"/>
        <end position="104"/>
    </location>
</feature>
<keyword evidence="2" id="KW-0723">Serine/threonine-protein kinase</keyword>
<dbReference type="SUPFAM" id="SSF56112">
    <property type="entry name" value="Protein kinase-like (PK-like)"/>
    <property type="match status" value="1"/>
</dbReference>
<evidence type="ECO:0000256" key="7">
    <source>
        <dbReference type="ARBA" id="ARBA00047899"/>
    </source>
</evidence>
<dbReference type="Proteomes" id="UP000789396">
    <property type="component" value="Unassembled WGS sequence"/>
</dbReference>
<dbReference type="Gene3D" id="1.10.510.10">
    <property type="entry name" value="Transferase(Phosphotransferase) domain 1"/>
    <property type="match status" value="1"/>
</dbReference>
<feature type="non-terminal residue" evidence="11">
    <location>
        <position position="497"/>
    </location>
</feature>
<dbReference type="AlphaFoldDB" id="A0A9N9ENT8"/>
<comment type="catalytic activity">
    <reaction evidence="8">
        <text>L-seryl-[protein] + ATP = O-phospho-L-seryl-[protein] + ADP + H(+)</text>
        <dbReference type="Rhea" id="RHEA:17989"/>
        <dbReference type="Rhea" id="RHEA-COMP:9863"/>
        <dbReference type="Rhea" id="RHEA-COMP:11604"/>
        <dbReference type="ChEBI" id="CHEBI:15378"/>
        <dbReference type="ChEBI" id="CHEBI:29999"/>
        <dbReference type="ChEBI" id="CHEBI:30616"/>
        <dbReference type="ChEBI" id="CHEBI:83421"/>
        <dbReference type="ChEBI" id="CHEBI:456216"/>
        <dbReference type="EC" id="2.7.11.1"/>
    </reaction>
</comment>
<name>A0A9N9ENT8_9GLOM</name>
<evidence type="ECO:0000256" key="6">
    <source>
        <dbReference type="ARBA" id="ARBA00022840"/>
    </source>
</evidence>
<evidence type="ECO:0000256" key="2">
    <source>
        <dbReference type="ARBA" id="ARBA00022527"/>
    </source>
</evidence>
<keyword evidence="5" id="KW-0418">Kinase</keyword>
<dbReference type="InterPro" id="IPR050660">
    <property type="entry name" value="NEK_Ser/Thr_kinase"/>
</dbReference>
<dbReference type="GO" id="GO:0005524">
    <property type="term" value="F:ATP binding"/>
    <property type="evidence" value="ECO:0007669"/>
    <property type="project" value="UniProtKB-KW"/>
</dbReference>
<organism evidence="11 12">
    <name type="scientific">Racocetra fulgida</name>
    <dbReference type="NCBI Taxonomy" id="60492"/>
    <lineage>
        <taxon>Eukaryota</taxon>
        <taxon>Fungi</taxon>
        <taxon>Fungi incertae sedis</taxon>
        <taxon>Mucoromycota</taxon>
        <taxon>Glomeromycotina</taxon>
        <taxon>Glomeromycetes</taxon>
        <taxon>Diversisporales</taxon>
        <taxon>Gigasporaceae</taxon>
        <taxon>Racocetra</taxon>
    </lineage>
</organism>
<evidence type="ECO:0000313" key="11">
    <source>
        <dbReference type="EMBL" id="CAG8686033.1"/>
    </source>
</evidence>
<dbReference type="InterPro" id="IPR000719">
    <property type="entry name" value="Prot_kinase_dom"/>
</dbReference>
<evidence type="ECO:0000256" key="9">
    <source>
        <dbReference type="SAM" id="Coils"/>
    </source>
</evidence>
<comment type="catalytic activity">
    <reaction evidence="7">
        <text>L-threonyl-[protein] + ATP = O-phospho-L-threonyl-[protein] + ADP + H(+)</text>
        <dbReference type="Rhea" id="RHEA:46608"/>
        <dbReference type="Rhea" id="RHEA-COMP:11060"/>
        <dbReference type="Rhea" id="RHEA-COMP:11605"/>
        <dbReference type="ChEBI" id="CHEBI:15378"/>
        <dbReference type="ChEBI" id="CHEBI:30013"/>
        <dbReference type="ChEBI" id="CHEBI:30616"/>
        <dbReference type="ChEBI" id="CHEBI:61977"/>
        <dbReference type="ChEBI" id="CHEBI:456216"/>
        <dbReference type="EC" id="2.7.11.1"/>
    </reaction>
</comment>
<comment type="caution">
    <text evidence="11">The sequence shown here is derived from an EMBL/GenBank/DDBJ whole genome shotgun (WGS) entry which is preliminary data.</text>
</comment>
<feature type="domain" description="Protein kinase" evidence="10">
    <location>
        <begin position="78"/>
        <end position="497"/>
    </location>
</feature>
<evidence type="ECO:0000256" key="3">
    <source>
        <dbReference type="ARBA" id="ARBA00022679"/>
    </source>
</evidence>
<evidence type="ECO:0000259" key="10">
    <source>
        <dbReference type="PROSITE" id="PS50011"/>
    </source>
</evidence>
<dbReference type="OrthoDB" id="10261027at2759"/>
<evidence type="ECO:0000256" key="1">
    <source>
        <dbReference type="ARBA" id="ARBA00012513"/>
    </source>
</evidence>
<keyword evidence="6" id="KW-0067">ATP-binding</keyword>
<keyword evidence="9" id="KW-0175">Coiled coil</keyword>
<dbReference type="EMBL" id="CAJVPZ010018315">
    <property type="protein sequence ID" value="CAG8686033.1"/>
    <property type="molecule type" value="Genomic_DNA"/>
</dbReference>
<accession>A0A9N9ENT8</accession>
<evidence type="ECO:0000256" key="4">
    <source>
        <dbReference type="ARBA" id="ARBA00022741"/>
    </source>
</evidence>
<dbReference type="PANTHER" id="PTHR43671:SF98">
    <property type="entry name" value="SERINE_THREONINE-PROTEIN KINASE NEK11"/>
    <property type="match status" value="1"/>
</dbReference>
<sequence length="497" mass="57197">MLNENNELVESLGETNQEFIIPENLSREELITKELNQIEPERNGLQVENLKLESQILKKQGELNDALRECSDSAGIILQRDEEIGNLRNQITTLQRTINENERKGLERTFQFENKITYPENENQVERRKTEEKCTQTEQNFPDRTQIISLMVGQEKKIKRNEARKIYLNETSLEGELDLEDFTGLQEIHISPQVNETKLTFKNQGENIKIIRNKKAGITHQEAAEWIKLGFEPKYFWNVSYQPSSNLDLEQLRIEFTTPQNYLSCFYPQKIGTKKMIYLNIRGKNLTGELDLSDFPNLETLDCRSRLEKELETLALNNPDKSKVLKEAYSKCGTCEECQEPNTKKNEHKNKKIVLKFLNNSQKITLELLREVTNTSLVKGGVVFCHGITQDPVTKNLVMVMDYMNSGEIFGVPAYLAPEVLQGKPHTKASDVYSLGIIIYELLANAYPYPDLNDLDLILKVCQGYRPNIDGLKVPNLLKNLIKKCLDPKPEKRPTAK</sequence>
<evidence type="ECO:0000256" key="5">
    <source>
        <dbReference type="ARBA" id="ARBA00022777"/>
    </source>
</evidence>
<evidence type="ECO:0000313" key="12">
    <source>
        <dbReference type="Proteomes" id="UP000789396"/>
    </source>
</evidence>
<evidence type="ECO:0000256" key="8">
    <source>
        <dbReference type="ARBA" id="ARBA00048679"/>
    </source>
</evidence>
<dbReference type="Pfam" id="PF00069">
    <property type="entry name" value="Pkinase"/>
    <property type="match status" value="1"/>
</dbReference>
<dbReference type="InterPro" id="IPR011009">
    <property type="entry name" value="Kinase-like_dom_sf"/>
</dbReference>
<dbReference type="EC" id="2.7.11.1" evidence="1"/>
<keyword evidence="3" id="KW-0808">Transferase</keyword>
<gene>
    <name evidence="11" type="ORF">RFULGI_LOCUS9817</name>
</gene>
<dbReference type="PANTHER" id="PTHR43671">
    <property type="entry name" value="SERINE/THREONINE-PROTEIN KINASE NEK"/>
    <property type="match status" value="1"/>
</dbReference>
<dbReference type="PROSITE" id="PS50011">
    <property type="entry name" value="PROTEIN_KINASE_DOM"/>
    <property type="match status" value="1"/>
</dbReference>
<keyword evidence="12" id="KW-1185">Reference proteome</keyword>
<dbReference type="GO" id="GO:0004674">
    <property type="term" value="F:protein serine/threonine kinase activity"/>
    <property type="evidence" value="ECO:0007669"/>
    <property type="project" value="UniProtKB-KW"/>
</dbReference>
<keyword evidence="4" id="KW-0547">Nucleotide-binding</keyword>